<reference evidence="13" key="1">
    <citation type="submission" date="2025-08" db="UniProtKB">
        <authorList>
            <consortium name="RefSeq"/>
        </authorList>
    </citation>
    <scope>IDENTIFICATION</scope>
    <source>
        <strain evidence="13">11010-0011.00</strain>
        <tissue evidence="13">Whole body</tissue>
    </source>
</reference>
<keyword evidence="12" id="KW-1185">Reference proteome</keyword>
<dbReference type="GO" id="GO:0005829">
    <property type="term" value="C:cytosol"/>
    <property type="evidence" value="ECO:0007669"/>
    <property type="project" value="UniProtKB-SubCell"/>
</dbReference>
<keyword evidence="9" id="KW-0968">Cytoplasmic vesicle</keyword>
<dbReference type="Proteomes" id="UP000504634">
    <property type="component" value="Unplaced"/>
</dbReference>
<feature type="region of interest" description="Disordered" evidence="11">
    <location>
        <begin position="237"/>
        <end position="277"/>
    </location>
</feature>
<evidence type="ECO:0000256" key="11">
    <source>
        <dbReference type="SAM" id="MobiDB-lite"/>
    </source>
</evidence>
<dbReference type="GO" id="GO:0016604">
    <property type="term" value="C:nuclear body"/>
    <property type="evidence" value="ECO:0007669"/>
    <property type="project" value="UniProtKB-SubCell"/>
</dbReference>
<feature type="compositionally biased region" description="Basic and acidic residues" evidence="11">
    <location>
        <begin position="68"/>
        <end position="80"/>
    </location>
</feature>
<protein>
    <submittedName>
        <fullName evidence="13">Uncharacterized protein LOC115632758 isoform X2</fullName>
    </submittedName>
</protein>
<dbReference type="GO" id="GO:0000045">
    <property type="term" value="P:autophagosome assembly"/>
    <property type="evidence" value="ECO:0007669"/>
    <property type="project" value="TreeGrafter"/>
</dbReference>
<evidence type="ECO:0000256" key="2">
    <source>
        <dbReference type="ARBA" id="ARBA00004514"/>
    </source>
</evidence>
<keyword evidence="8" id="KW-0539">Nucleus</keyword>
<feature type="compositionally biased region" description="Polar residues" evidence="11">
    <location>
        <begin position="1"/>
        <end position="19"/>
    </location>
</feature>
<feature type="region of interest" description="Disordered" evidence="11">
    <location>
        <begin position="1"/>
        <end position="86"/>
    </location>
</feature>
<comment type="subcellular location">
    <subcellularLocation>
        <location evidence="2">Cytoplasm</location>
        <location evidence="2">Cytosol</location>
    </subcellularLocation>
    <subcellularLocation>
        <location evidence="1">Cytoplasmic vesicle</location>
        <location evidence="1">Autophagosome</location>
    </subcellularLocation>
    <subcellularLocation>
        <location evidence="10">Nucleus</location>
        <location evidence="10">Nuclear body</location>
    </subcellularLocation>
</comment>
<dbReference type="CTD" id="38543"/>
<proteinExistence type="predicted"/>
<dbReference type="AlphaFoldDB" id="A0A6J2UFI5"/>
<dbReference type="RefSeq" id="XP_030385867.1">
    <property type="nucleotide sequence ID" value="XM_030530007.1"/>
</dbReference>
<evidence type="ECO:0000256" key="3">
    <source>
        <dbReference type="ARBA" id="ARBA00022490"/>
    </source>
</evidence>
<keyword evidence="5" id="KW-0805">Transcription regulation</keyword>
<name>A0A6J2UFI5_DROLE</name>
<keyword evidence="3" id="KW-0963">Cytoplasm</keyword>
<evidence type="ECO:0000256" key="9">
    <source>
        <dbReference type="ARBA" id="ARBA00023329"/>
    </source>
</evidence>
<evidence type="ECO:0000313" key="12">
    <source>
        <dbReference type="Proteomes" id="UP000504634"/>
    </source>
</evidence>
<evidence type="ECO:0000256" key="4">
    <source>
        <dbReference type="ARBA" id="ARBA00023006"/>
    </source>
</evidence>
<gene>
    <name evidence="13" type="primary">LOC115632758</name>
</gene>
<organism evidence="12 13">
    <name type="scientific">Drosophila lebanonensis</name>
    <name type="common">Fruit fly</name>
    <name type="synonym">Scaptodrosophila lebanonensis</name>
    <dbReference type="NCBI Taxonomy" id="7225"/>
    <lineage>
        <taxon>Eukaryota</taxon>
        <taxon>Metazoa</taxon>
        <taxon>Ecdysozoa</taxon>
        <taxon>Arthropoda</taxon>
        <taxon>Hexapoda</taxon>
        <taxon>Insecta</taxon>
        <taxon>Pterygota</taxon>
        <taxon>Neoptera</taxon>
        <taxon>Endopterygota</taxon>
        <taxon>Diptera</taxon>
        <taxon>Brachycera</taxon>
        <taxon>Muscomorpha</taxon>
        <taxon>Ephydroidea</taxon>
        <taxon>Drosophilidae</taxon>
        <taxon>Scaptodrosophila</taxon>
    </lineage>
</organism>
<dbReference type="PANTHER" id="PTHR31671:SF3">
    <property type="entry name" value="DIABETES AND OBESITY REGULATED, ISOFORM G"/>
    <property type="match status" value="1"/>
</dbReference>
<feature type="compositionally biased region" description="Polar residues" evidence="11">
    <location>
        <begin position="47"/>
        <end position="66"/>
    </location>
</feature>
<keyword evidence="6" id="KW-0010">Activator</keyword>
<accession>A0A6J2UFI5</accession>
<dbReference type="GeneID" id="115632758"/>
<feature type="compositionally biased region" description="Polar residues" evidence="11">
    <location>
        <begin position="304"/>
        <end position="314"/>
    </location>
</feature>
<feature type="compositionally biased region" description="Basic residues" evidence="11">
    <location>
        <begin position="293"/>
        <end position="303"/>
    </location>
</feature>
<evidence type="ECO:0000256" key="10">
    <source>
        <dbReference type="ARBA" id="ARBA00034306"/>
    </source>
</evidence>
<keyword evidence="4" id="KW-0072">Autophagy</keyword>
<feature type="compositionally biased region" description="Basic and acidic residues" evidence="11">
    <location>
        <begin position="268"/>
        <end position="277"/>
    </location>
</feature>
<feature type="compositionally biased region" description="Basic and acidic residues" evidence="11">
    <location>
        <begin position="316"/>
        <end position="332"/>
    </location>
</feature>
<feature type="region of interest" description="Disordered" evidence="11">
    <location>
        <begin position="289"/>
        <end position="332"/>
    </location>
</feature>
<dbReference type="GO" id="GO:0031410">
    <property type="term" value="C:cytoplasmic vesicle"/>
    <property type="evidence" value="ECO:0007669"/>
    <property type="project" value="UniProtKB-KW"/>
</dbReference>
<keyword evidence="7" id="KW-0804">Transcription</keyword>
<evidence type="ECO:0000256" key="7">
    <source>
        <dbReference type="ARBA" id="ARBA00023163"/>
    </source>
</evidence>
<evidence type="ECO:0000256" key="6">
    <source>
        <dbReference type="ARBA" id="ARBA00023159"/>
    </source>
</evidence>
<sequence>MLSSLATFLFGTQQATSESQHTEENPENLSNVTNKSNDLSGEDVIEVTSSTPSVPSNRGTLQLSGRTNRRDKQRPKDGKSKKPLTIKKLLAPSENSLDEDIDEEWYIVEKEDEETDSLPRSDSEEEISVGEIQAKTSPPSAVAPAVLAAAAASRRLQQRNSRCLYTGPRPQQQRNFLQRSRAQQGIKILSPPKNVDNGVSQSLFAPSPASSPCGSDASLSMEDSCMSVYRSIRCNKECSDKPTSRDLRELQATQQREPTPPPTAPIVEQKRGHSAHYDRHAEAQLKQQTLVRHGQKSNNKKQHQQLCRSAMNRSNKVRDLKANRQRRSDMQHFKVLSGANNNRKCAF</sequence>
<feature type="compositionally biased region" description="Basic and acidic residues" evidence="11">
    <location>
        <begin position="237"/>
        <end position="249"/>
    </location>
</feature>
<dbReference type="InterPro" id="IPR029431">
    <property type="entry name" value="TP53INP"/>
</dbReference>
<dbReference type="GO" id="GO:0005776">
    <property type="term" value="C:autophagosome"/>
    <property type="evidence" value="ECO:0007669"/>
    <property type="project" value="UniProtKB-SubCell"/>
</dbReference>
<evidence type="ECO:0000313" key="13">
    <source>
        <dbReference type="RefSeq" id="XP_030385867.1"/>
    </source>
</evidence>
<dbReference type="PANTHER" id="PTHR31671">
    <property type="entry name" value="DIABETES AND OBESITY REGULATED, ISOFORM G"/>
    <property type="match status" value="1"/>
</dbReference>
<dbReference type="Pfam" id="PF14839">
    <property type="entry name" value="DOR"/>
    <property type="match status" value="1"/>
</dbReference>
<evidence type="ECO:0000256" key="8">
    <source>
        <dbReference type="ARBA" id="ARBA00023242"/>
    </source>
</evidence>
<feature type="compositionally biased region" description="Polar residues" evidence="11">
    <location>
        <begin position="27"/>
        <end position="39"/>
    </location>
</feature>
<dbReference type="GO" id="GO:0045893">
    <property type="term" value="P:positive regulation of DNA-templated transcription"/>
    <property type="evidence" value="ECO:0007669"/>
    <property type="project" value="TreeGrafter"/>
</dbReference>
<evidence type="ECO:0000256" key="5">
    <source>
        <dbReference type="ARBA" id="ARBA00023015"/>
    </source>
</evidence>
<evidence type="ECO:0000256" key="1">
    <source>
        <dbReference type="ARBA" id="ARBA00004419"/>
    </source>
</evidence>